<sequence>MDTQNGYQLAQVGNGKVWHYSTGNDETTCGRTVARYLSFGEASGMAGGICSRCSRYADTHGAYQGYDTANGRRFLSITNPRPEPEEVPEDLTGHYEPNMPGARTLRDARPLYVNGDRVTVSIDGDQLYLYVGGTWLYDGPVPAEIKTRADVNPWAARVALGDPAPWARVGARISVPLAHATVTRRALGADGRYMVEFQADGYDFGAAIAADSPSLGRLCVLCDTIGDDDNDPEYPARFSRFGKYLCGFCSHAYSGRYVARTMPGRPEDGWAIFDRELIDWTTIRMTEGEATSRAEELNGTQDARASLSGLPLPVVTVAEVLELLAPVPYVQGPTSVYVTTEGGKRIEYAHIPSGDPDRVAHFLEAARAVPAFEDASTTR</sequence>
<dbReference type="AlphaFoldDB" id="A0AAU3I720"/>
<organism evidence="1">
    <name type="scientific">Streptomyces sp. NBC_01393</name>
    <dbReference type="NCBI Taxonomy" id="2903851"/>
    <lineage>
        <taxon>Bacteria</taxon>
        <taxon>Bacillati</taxon>
        <taxon>Actinomycetota</taxon>
        <taxon>Actinomycetes</taxon>
        <taxon>Kitasatosporales</taxon>
        <taxon>Streptomycetaceae</taxon>
        <taxon>Streptomyces</taxon>
    </lineage>
</organism>
<accession>A0AAU3I720</accession>
<dbReference type="EMBL" id="CP109546">
    <property type="protein sequence ID" value="WTZ13252.1"/>
    <property type="molecule type" value="Genomic_DNA"/>
</dbReference>
<reference evidence="1" key="1">
    <citation type="submission" date="2022-10" db="EMBL/GenBank/DDBJ databases">
        <title>The complete genomes of actinobacterial strains from the NBC collection.</title>
        <authorList>
            <person name="Joergensen T.S."/>
            <person name="Alvarez Arevalo M."/>
            <person name="Sterndorff E.B."/>
            <person name="Faurdal D."/>
            <person name="Vuksanovic O."/>
            <person name="Mourched A.-S."/>
            <person name="Charusanti P."/>
            <person name="Shaw S."/>
            <person name="Blin K."/>
            <person name="Weber T."/>
        </authorList>
    </citation>
    <scope>NUCLEOTIDE SEQUENCE</scope>
    <source>
        <strain evidence="1">NBC_01393</strain>
    </source>
</reference>
<protein>
    <submittedName>
        <fullName evidence="1">Uncharacterized protein</fullName>
    </submittedName>
</protein>
<gene>
    <name evidence="1" type="ORF">OG699_37975</name>
</gene>
<name>A0AAU3I720_9ACTN</name>
<evidence type="ECO:0000313" key="1">
    <source>
        <dbReference type="EMBL" id="WTZ13252.1"/>
    </source>
</evidence>
<proteinExistence type="predicted"/>